<keyword evidence="1 4" id="KW-0560">Oxidoreductase</keyword>
<protein>
    <recommendedName>
        <fullName evidence="4">Peptide methionine sulfoxide reductase MsrA</fullName>
        <shortName evidence="4">Protein-methionine-S-oxide reductase</shortName>
        <ecNumber evidence="4">1.8.4.11</ecNumber>
    </recommendedName>
    <alternativeName>
        <fullName evidence="4">Peptide-methionine (S)-S-oxide reductase</fullName>
        <shortName evidence="4">Peptide Met(O) reductase</shortName>
    </alternativeName>
</protein>
<dbReference type="EC" id="1.8.4.11" evidence="4"/>
<evidence type="ECO:0000313" key="6">
    <source>
        <dbReference type="EMBL" id="MBD3861845.1"/>
    </source>
</evidence>
<evidence type="ECO:0000256" key="4">
    <source>
        <dbReference type="HAMAP-Rule" id="MF_01401"/>
    </source>
</evidence>
<keyword evidence="7" id="KW-1185">Reference proteome</keyword>
<feature type="active site" evidence="4">
    <location>
        <position position="15"/>
    </location>
</feature>
<proteinExistence type="inferred from homology"/>
<dbReference type="PANTHER" id="PTHR43774">
    <property type="entry name" value="PEPTIDE METHIONINE SULFOXIDE REDUCTASE"/>
    <property type="match status" value="1"/>
</dbReference>
<dbReference type="HAMAP" id="MF_01401">
    <property type="entry name" value="MsrA"/>
    <property type="match status" value="1"/>
</dbReference>
<gene>
    <name evidence="4 6" type="primary">msrA</name>
    <name evidence="6" type="ORF">IEG06_00170</name>
</gene>
<organism evidence="6 7">
    <name type="scientific">Olleya marilimosa</name>
    <dbReference type="NCBI Taxonomy" id="272164"/>
    <lineage>
        <taxon>Bacteria</taxon>
        <taxon>Pseudomonadati</taxon>
        <taxon>Bacteroidota</taxon>
        <taxon>Flavobacteriia</taxon>
        <taxon>Flavobacteriales</taxon>
        <taxon>Flavobacteriaceae</taxon>
    </lineage>
</organism>
<evidence type="ECO:0000256" key="1">
    <source>
        <dbReference type="ARBA" id="ARBA00023002"/>
    </source>
</evidence>
<evidence type="ECO:0000256" key="2">
    <source>
        <dbReference type="ARBA" id="ARBA00047806"/>
    </source>
</evidence>
<dbReference type="SUPFAM" id="SSF55068">
    <property type="entry name" value="Peptide methionine sulfoxide reductase"/>
    <property type="match status" value="1"/>
</dbReference>
<evidence type="ECO:0000259" key="5">
    <source>
        <dbReference type="Pfam" id="PF01625"/>
    </source>
</evidence>
<dbReference type="RefSeq" id="WP_028282265.1">
    <property type="nucleotide sequence ID" value="NZ_CAXBHU010000001.1"/>
</dbReference>
<comment type="caution">
    <text evidence="6">The sequence shown here is derived from an EMBL/GenBank/DDBJ whole genome shotgun (WGS) entry which is preliminary data.</text>
</comment>
<evidence type="ECO:0000313" key="7">
    <source>
        <dbReference type="Proteomes" id="UP000627521"/>
    </source>
</evidence>
<comment type="function">
    <text evidence="4">Has an important function as a repair enzyme for proteins that have been inactivated by oxidation. Catalyzes the reversible oxidation-reduction of methionine sulfoxide in proteins to methionine.</text>
</comment>
<dbReference type="PANTHER" id="PTHR43774:SF1">
    <property type="entry name" value="PEPTIDE METHIONINE SULFOXIDE REDUCTASE MSRA 2"/>
    <property type="match status" value="1"/>
</dbReference>
<accession>A0ABR8LNP4</accession>
<dbReference type="Pfam" id="PF01625">
    <property type="entry name" value="PMSR"/>
    <property type="match status" value="1"/>
</dbReference>
<comment type="similarity">
    <text evidence="4">Belongs to the MsrA Met sulfoxide reductase family.</text>
</comment>
<comment type="catalytic activity">
    <reaction evidence="3 4">
        <text>[thioredoxin]-disulfide + L-methionine + H2O = L-methionine (S)-S-oxide + [thioredoxin]-dithiol</text>
        <dbReference type="Rhea" id="RHEA:19993"/>
        <dbReference type="Rhea" id="RHEA-COMP:10698"/>
        <dbReference type="Rhea" id="RHEA-COMP:10700"/>
        <dbReference type="ChEBI" id="CHEBI:15377"/>
        <dbReference type="ChEBI" id="CHEBI:29950"/>
        <dbReference type="ChEBI" id="CHEBI:50058"/>
        <dbReference type="ChEBI" id="CHEBI:57844"/>
        <dbReference type="ChEBI" id="CHEBI:58772"/>
        <dbReference type="EC" id="1.8.4.11"/>
    </reaction>
</comment>
<dbReference type="InterPro" id="IPR002569">
    <property type="entry name" value="Met_Sox_Rdtase_MsrA_dom"/>
</dbReference>
<dbReference type="Proteomes" id="UP000627521">
    <property type="component" value="Unassembled WGS sequence"/>
</dbReference>
<dbReference type="EMBL" id="JACXXH010000001">
    <property type="protein sequence ID" value="MBD3861845.1"/>
    <property type="molecule type" value="Genomic_DNA"/>
</dbReference>
<feature type="domain" description="Peptide methionine sulphoxide reductase MsrA" evidence="5">
    <location>
        <begin position="9"/>
        <end position="161"/>
    </location>
</feature>
<sequence>MKKENLKVATFAGGCFWCTEAVFLRLKGVEKVVSGFTGGAIKNPAYREITTGRTGHAEGIQIFFDDTVISYVELLEVFFATHDPTTLNRQGHDIGTQYRSAIFYNSEQQKEEALGFIQFLENEKVFENKVVTEVTELGPFYIAEAEHQTFYDRNREASYCQFVIDPKITKLKTYYSNKLKENTSKNAL</sequence>
<dbReference type="Gene3D" id="3.30.1060.10">
    <property type="entry name" value="Peptide methionine sulphoxide reductase MsrA"/>
    <property type="match status" value="1"/>
</dbReference>
<dbReference type="GO" id="GO:0008113">
    <property type="term" value="F:peptide-methionine (S)-S-oxide reductase activity"/>
    <property type="evidence" value="ECO:0007669"/>
    <property type="project" value="UniProtKB-EC"/>
</dbReference>
<evidence type="ECO:0000256" key="3">
    <source>
        <dbReference type="ARBA" id="ARBA00048782"/>
    </source>
</evidence>
<reference evidence="6 7" key="1">
    <citation type="submission" date="2020-09" db="EMBL/GenBank/DDBJ databases">
        <title>Bacillus nautilus sp. nov., Chryseoglobus crepusculi sp. nov, and Psychrobacter noctis sp. nov., isolated from deep-sea sponges from the equatorial Atlantic.</title>
        <authorList>
            <person name="Stennett H.L."/>
            <person name="Williams S.E."/>
        </authorList>
    </citation>
    <scope>NUCLEOTIDE SEQUENCE [LARGE SCALE GENOMIC DNA]</scope>
    <source>
        <strain evidence="6 7">28M-24</strain>
    </source>
</reference>
<comment type="catalytic activity">
    <reaction evidence="2 4">
        <text>L-methionyl-[protein] + [thioredoxin]-disulfide + H2O = L-methionyl-(S)-S-oxide-[protein] + [thioredoxin]-dithiol</text>
        <dbReference type="Rhea" id="RHEA:14217"/>
        <dbReference type="Rhea" id="RHEA-COMP:10698"/>
        <dbReference type="Rhea" id="RHEA-COMP:10700"/>
        <dbReference type="Rhea" id="RHEA-COMP:12313"/>
        <dbReference type="Rhea" id="RHEA-COMP:12315"/>
        <dbReference type="ChEBI" id="CHEBI:15377"/>
        <dbReference type="ChEBI" id="CHEBI:16044"/>
        <dbReference type="ChEBI" id="CHEBI:29950"/>
        <dbReference type="ChEBI" id="CHEBI:44120"/>
        <dbReference type="ChEBI" id="CHEBI:50058"/>
        <dbReference type="EC" id="1.8.4.11"/>
    </reaction>
</comment>
<dbReference type="InterPro" id="IPR036509">
    <property type="entry name" value="Met_Sox_Rdtase_MsrA_sf"/>
</dbReference>
<dbReference type="NCBIfam" id="TIGR00401">
    <property type="entry name" value="msrA"/>
    <property type="match status" value="1"/>
</dbReference>
<name>A0ABR8LNP4_9FLAO</name>